<feature type="domain" description="TNFR-Cys" evidence="11">
    <location>
        <begin position="121"/>
        <end position="161"/>
    </location>
</feature>
<dbReference type="InterPro" id="IPR047526">
    <property type="entry name" value="TNR19/27/EDAR"/>
</dbReference>
<dbReference type="SMART" id="SM00208">
    <property type="entry name" value="TNFR"/>
    <property type="match status" value="1"/>
</dbReference>
<organism evidence="12 13">
    <name type="scientific">Porites evermanni</name>
    <dbReference type="NCBI Taxonomy" id="104178"/>
    <lineage>
        <taxon>Eukaryota</taxon>
        <taxon>Metazoa</taxon>
        <taxon>Cnidaria</taxon>
        <taxon>Anthozoa</taxon>
        <taxon>Hexacorallia</taxon>
        <taxon>Scleractinia</taxon>
        <taxon>Fungiina</taxon>
        <taxon>Poritidae</taxon>
        <taxon>Porites</taxon>
    </lineage>
</organism>
<keyword evidence="6 9" id="KW-1015">Disulfide bond</keyword>
<dbReference type="Proteomes" id="UP001159427">
    <property type="component" value="Unassembled WGS sequence"/>
</dbReference>
<comment type="subcellular location">
    <subcellularLocation>
        <location evidence="1">Membrane</location>
        <topology evidence="1">Single-pass membrane protein</topology>
    </subcellularLocation>
</comment>
<evidence type="ECO:0000256" key="1">
    <source>
        <dbReference type="ARBA" id="ARBA00004167"/>
    </source>
</evidence>
<name>A0ABN8SF62_9CNID</name>
<keyword evidence="2 10" id="KW-0812">Transmembrane</keyword>
<proteinExistence type="predicted"/>
<gene>
    <name evidence="12" type="ORF">PEVE_00019477</name>
</gene>
<dbReference type="PANTHER" id="PTHR12120:SF10">
    <property type="entry name" value="TNFR-CYS DOMAIN-CONTAINING PROTEIN"/>
    <property type="match status" value="1"/>
</dbReference>
<feature type="disulfide bond" evidence="9">
    <location>
        <begin position="140"/>
        <end position="153"/>
    </location>
</feature>
<feature type="repeat" description="TNFR-Cys" evidence="9">
    <location>
        <begin position="121"/>
        <end position="161"/>
    </location>
</feature>
<dbReference type="EMBL" id="CALNXI010002627">
    <property type="protein sequence ID" value="CAH3189531.1"/>
    <property type="molecule type" value="Genomic_DNA"/>
</dbReference>
<evidence type="ECO:0000313" key="12">
    <source>
        <dbReference type="EMBL" id="CAH3189531.1"/>
    </source>
</evidence>
<evidence type="ECO:0000259" key="11">
    <source>
        <dbReference type="PROSITE" id="PS50050"/>
    </source>
</evidence>
<evidence type="ECO:0000256" key="8">
    <source>
        <dbReference type="ARBA" id="ARBA00023180"/>
    </source>
</evidence>
<sequence length="327" mass="35680">MLENLRCLFLTEGIALLIRCFYRNFPPQETFGCAGQCKAMDTLLNVNLFVLLVLFSCFYTRDYMVSAQNALQGRSCRWNQITILKPTGSECFNCPECPAGQGLVPQCGSRITADVSVECVHCQKGESYSDKHDISSCKPCTICDPNEETISPCTATKNAKCGKCNSGYYRAKSGDCHPCSWCCADSKEGDKEQQCIDQTNLPVNQVCRYDVNTIKCAPSNNNSTSHDPATAAVPNHAGTEGDVAYGMGSKKESNIILVVAISGFVALGICILIGLLYLCNRKNDRPSHLTCTTILCVNRHPTQVVSTDKPPSPVVFGRKSSTEPHMV</sequence>
<evidence type="ECO:0000256" key="6">
    <source>
        <dbReference type="ARBA" id="ARBA00023157"/>
    </source>
</evidence>
<keyword evidence="7" id="KW-0675">Receptor</keyword>
<keyword evidence="5 10" id="KW-0472">Membrane</keyword>
<evidence type="ECO:0000256" key="9">
    <source>
        <dbReference type="PROSITE-ProRule" id="PRU00206"/>
    </source>
</evidence>
<dbReference type="PROSITE" id="PS00652">
    <property type="entry name" value="TNFR_NGFR_1"/>
    <property type="match status" value="1"/>
</dbReference>
<dbReference type="PROSITE" id="PS50050">
    <property type="entry name" value="TNFR_NGFR_2"/>
    <property type="match status" value="1"/>
</dbReference>
<evidence type="ECO:0000256" key="7">
    <source>
        <dbReference type="ARBA" id="ARBA00023170"/>
    </source>
</evidence>
<keyword evidence="4 10" id="KW-1133">Transmembrane helix</keyword>
<dbReference type="Gene3D" id="2.10.50.10">
    <property type="entry name" value="Tumor Necrosis Factor Receptor, subunit A, domain 2"/>
    <property type="match status" value="2"/>
</dbReference>
<keyword evidence="3" id="KW-0677">Repeat</keyword>
<evidence type="ECO:0000256" key="2">
    <source>
        <dbReference type="ARBA" id="ARBA00022692"/>
    </source>
</evidence>
<evidence type="ECO:0000256" key="4">
    <source>
        <dbReference type="ARBA" id="ARBA00022989"/>
    </source>
</evidence>
<dbReference type="CDD" id="cd00185">
    <property type="entry name" value="TNFRSF"/>
    <property type="match status" value="1"/>
</dbReference>
<feature type="disulfide bond" evidence="9">
    <location>
        <begin position="143"/>
        <end position="161"/>
    </location>
</feature>
<evidence type="ECO:0000256" key="10">
    <source>
        <dbReference type="SAM" id="Phobius"/>
    </source>
</evidence>
<accession>A0ABN8SF62</accession>
<dbReference type="Pfam" id="PF00020">
    <property type="entry name" value="TNFR_c6"/>
    <property type="match status" value="1"/>
</dbReference>
<evidence type="ECO:0000313" key="13">
    <source>
        <dbReference type="Proteomes" id="UP001159427"/>
    </source>
</evidence>
<evidence type="ECO:0000256" key="5">
    <source>
        <dbReference type="ARBA" id="ARBA00023136"/>
    </source>
</evidence>
<reference evidence="12 13" key="1">
    <citation type="submission" date="2022-05" db="EMBL/GenBank/DDBJ databases">
        <authorList>
            <consortium name="Genoscope - CEA"/>
            <person name="William W."/>
        </authorList>
    </citation>
    <scope>NUCLEOTIDE SEQUENCE [LARGE SCALE GENOMIC DNA]</scope>
</reference>
<evidence type="ECO:0000256" key="3">
    <source>
        <dbReference type="ARBA" id="ARBA00022737"/>
    </source>
</evidence>
<protein>
    <recommendedName>
        <fullName evidence="11">TNFR-Cys domain-containing protein</fullName>
    </recommendedName>
</protein>
<feature type="transmembrane region" description="Helical" evidence="10">
    <location>
        <begin position="255"/>
        <end position="278"/>
    </location>
</feature>
<dbReference type="InterPro" id="IPR001368">
    <property type="entry name" value="TNFR/NGFR_Cys_rich_reg"/>
</dbReference>
<comment type="caution">
    <text evidence="12">The sequence shown here is derived from an EMBL/GenBank/DDBJ whole genome shotgun (WGS) entry which is preliminary data.</text>
</comment>
<keyword evidence="8" id="KW-0325">Glycoprotein</keyword>
<dbReference type="PANTHER" id="PTHR12120">
    <property type="entry name" value="TNFR-CYS DOMAIN-CONTAINING PROTEIN"/>
    <property type="match status" value="1"/>
</dbReference>
<keyword evidence="13" id="KW-1185">Reference proteome</keyword>
<feature type="disulfide bond" evidence="9">
    <location>
        <begin position="122"/>
        <end position="137"/>
    </location>
</feature>